<dbReference type="EMBL" id="AESD01001053">
    <property type="protein sequence ID" value="EHJ09355.1"/>
    <property type="molecule type" value="Genomic_DNA"/>
</dbReference>
<protein>
    <submittedName>
        <fullName evidence="1">Uncharacterized protein</fullName>
    </submittedName>
</protein>
<evidence type="ECO:0000313" key="1">
    <source>
        <dbReference type="EMBL" id="EHJ09355.1"/>
    </source>
</evidence>
<accession>G5JEN3</accession>
<dbReference type="PATRIC" id="fig|423471.3.peg.5489"/>
<dbReference type="Proteomes" id="UP000003477">
    <property type="component" value="Unassembled WGS sequence"/>
</dbReference>
<name>G5JEN3_CROWT</name>
<comment type="caution">
    <text evidence="1">The sequence shown here is derived from an EMBL/GenBank/DDBJ whole genome shotgun (WGS) entry which is preliminary data.</text>
</comment>
<evidence type="ECO:0000313" key="2">
    <source>
        <dbReference type="Proteomes" id="UP000003477"/>
    </source>
</evidence>
<gene>
    <name evidence="1" type="ORF">CWATWH0003_B220</name>
</gene>
<sequence>MKRPQGLHSPQPFCKLGISINAPFTGESKKSTIEQKSFLIF</sequence>
<proteinExistence type="predicted"/>
<organism evidence="1 2">
    <name type="scientific">Crocosphaera watsonii WH 0003</name>
    <dbReference type="NCBI Taxonomy" id="423471"/>
    <lineage>
        <taxon>Bacteria</taxon>
        <taxon>Bacillati</taxon>
        <taxon>Cyanobacteriota</taxon>
        <taxon>Cyanophyceae</taxon>
        <taxon>Oscillatoriophycideae</taxon>
        <taxon>Chroococcales</taxon>
        <taxon>Aphanothecaceae</taxon>
        <taxon>Crocosphaera</taxon>
    </lineage>
</organism>
<reference evidence="1 2" key="1">
    <citation type="journal article" date="2011" name="Front. Microbiol.">
        <title>Two Strains of Crocosphaera watsonii with Highly Conserved Genomes are Distinguished by Strain-Specific Features.</title>
        <authorList>
            <person name="Bench S.R."/>
            <person name="Ilikchyan I.N."/>
            <person name="Tripp H.J."/>
            <person name="Zehr J.P."/>
        </authorList>
    </citation>
    <scope>NUCLEOTIDE SEQUENCE [LARGE SCALE GENOMIC DNA]</scope>
    <source>
        <strain evidence="1 2">WH 0003</strain>
    </source>
</reference>
<dbReference type="AlphaFoldDB" id="G5JEN3"/>